<comment type="caution">
    <text evidence="2">The sequence shown here is derived from an EMBL/GenBank/DDBJ whole genome shotgun (WGS) entry which is preliminary data.</text>
</comment>
<feature type="transmembrane region" description="Helical" evidence="1">
    <location>
        <begin position="90"/>
        <end position="110"/>
    </location>
</feature>
<reference evidence="2 3" key="1">
    <citation type="submission" date="2019-08" db="EMBL/GenBank/DDBJ databases">
        <title>In-depth cultivation of the pig gut microbiome towards novel bacterial diversity and tailored functional studies.</title>
        <authorList>
            <person name="Wylensek D."/>
            <person name="Hitch T.C.A."/>
            <person name="Clavel T."/>
        </authorList>
    </citation>
    <scope>NUCLEOTIDE SEQUENCE [LARGE SCALE GENOMIC DNA]</scope>
    <source>
        <strain evidence="2 3">MUC/MUC-530-WT-4D</strain>
    </source>
</reference>
<evidence type="ECO:0000313" key="3">
    <source>
        <dbReference type="Proteomes" id="UP000474024"/>
    </source>
</evidence>
<keyword evidence="1" id="KW-0472">Membrane</keyword>
<dbReference type="AlphaFoldDB" id="A0A6L5YS38"/>
<dbReference type="Pfam" id="PF06197">
    <property type="entry name" value="DUF998"/>
    <property type="match status" value="1"/>
</dbReference>
<feature type="transmembrane region" description="Helical" evidence="1">
    <location>
        <begin position="186"/>
        <end position="203"/>
    </location>
</feature>
<dbReference type="RefSeq" id="WP_154430232.1">
    <property type="nucleotide sequence ID" value="NZ_VUNI01000016.1"/>
</dbReference>
<proteinExistence type="predicted"/>
<evidence type="ECO:0000256" key="1">
    <source>
        <dbReference type="SAM" id="Phobius"/>
    </source>
</evidence>
<feature type="transmembrane region" description="Helical" evidence="1">
    <location>
        <begin position="61"/>
        <end position="78"/>
    </location>
</feature>
<keyword evidence="1" id="KW-1133">Transmembrane helix</keyword>
<name>A0A6L5YS38_9FIRM</name>
<sequence length="207" mass="22532">MRKKNFMNYCGLLGIVALLSYTAAVVFSPLAYPGYNWMAQAVSDLSATNAPSLRLWNQLSSLYNICTLICAMMVCAGIQGKGSRLLRTGIYLFTAMEWISAVGFSVFPLSDSGYAGTFQDKMHILSTILVVLLSIVSLVILIIAGVKRKEYRSFGVFAGIALGMMLVGALGMNIVSKEYFGVVERFSVFAAVGYNAVLGIELFRIDL</sequence>
<organism evidence="2 3">
    <name type="scientific">Roseburia porci</name>
    <dbReference type="NCBI Taxonomy" id="2605790"/>
    <lineage>
        <taxon>Bacteria</taxon>
        <taxon>Bacillati</taxon>
        <taxon>Bacillota</taxon>
        <taxon>Clostridia</taxon>
        <taxon>Lachnospirales</taxon>
        <taxon>Lachnospiraceae</taxon>
        <taxon>Roseburia</taxon>
    </lineage>
</organism>
<feature type="transmembrane region" description="Helical" evidence="1">
    <location>
        <begin position="153"/>
        <end position="174"/>
    </location>
</feature>
<feature type="transmembrane region" description="Helical" evidence="1">
    <location>
        <begin position="122"/>
        <end position="146"/>
    </location>
</feature>
<dbReference type="Proteomes" id="UP000474024">
    <property type="component" value="Unassembled WGS sequence"/>
</dbReference>
<protein>
    <submittedName>
        <fullName evidence="2">DUF998 domain-containing protein</fullName>
    </submittedName>
</protein>
<keyword evidence="3" id="KW-1185">Reference proteome</keyword>
<dbReference type="EMBL" id="VUNI01000016">
    <property type="protein sequence ID" value="MST75270.1"/>
    <property type="molecule type" value="Genomic_DNA"/>
</dbReference>
<dbReference type="InterPro" id="IPR009339">
    <property type="entry name" value="DUF998"/>
</dbReference>
<accession>A0A6L5YS38</accession>
<evidence type="ECO:0000313" key="2">
    <source>
        <dbReference type="EMBL" id="MST75270.1"/>
    </source>
</evidence>
<keyword evidence="1" id="KW-0812">Transmembrane</keyword>
<gene>
    <name evidence="2" type="ORF">FYJ75_09580</name>
</gene>